<dbReference type="AlphaFoldDB" id="A0A0D8L205"/>
<dbReference type="PATRIC" id="fig|582.24.peg.6929"/>
<dbReference type="InterPro" id="IPR024459">
    <property type="entry name" value="Acb1-like_N"/>
</dbReference>
<dbReference type="EMBL" id="JZSH01000520">
    <property type="protein sequence ID" value="KJF75817.1"/>
    <property type="molecule type" value="Genomic_DNA"/>
</dbReference>
<gene>
    <name evidence="2" type="ORF">UA45_21765</name>
</gene>
<dbReference type="Proteomes" id="UP000032582">
    <property type="component" value="Unassembled WGS sequence"/>
</dbReference>
<evidence type="ECO:0000313" key="3">
    <source>
        <dbReference type="Proteomes" id="UP000032582"/>
    </source>
</evidence>
<protein>
    <submittedName>
        <fullName evidence="2">HI1409 family phage-associated protein</fullName>
    </submittedName>
</protein>
<dbReference type="InterPro" id="IPR006445">
    <property type="entry name" value="Phage-assoc_HI1409"/>
</dbReference>
<feature type="domain" description="Anti-CBASS protein Acb1-like N-terminal" evidence="1">
    <location>
        <begin position="41"/>
        <end position="383"/>
    </location>
</feature>
<comment type="caution">
    <text evidence="2">The sequence shown here is derived from an EMBL/GenBank/DDBJ whole genome shotgun (WGS) entry which is preliminary data.</text>
</comment>
<sequence>MTKKTLIGRLNDGLSSLMTSLGEKIGVVKYSDKRDRVPDIELEALYKGSWVVAKYINKTADDMLKLPREFSGDIDEALKQQIRDMETELNLSQTFRDALTWASLLGDAMVVAVTDCDDEKIVYPLDLKAEDIIKFIVLKKGEYTPDSHVIADITSPHFGEPITYQIDIGTKQLKFHHSRCHRIKLGKHSIKDRKKFGTSDLQAPYVAIKTFDTAIVSTGDTIQEANVDVMFLSGMNAQIDAGMENQVLQYAAVMKKTKSSTGLMLIDAGTAEAPTRYEQKTAQFTGLSDVITKMANVLAGALDRPITVLFGQSASGFNSGEEDNKAYYETINGLQESRLRPMQDFVDQFILDKLSVSDELKYTYPSIDSINEAELATRFTAYSTGFASMLQNSVIDEETVLKEMVARGLLVTVTDANIKRIVESSGYGDYGTSTAFGAQTGAAQTTPTTNATNQAEQAF</sequence>
<dbReference type="NCBIfam" id="TIGR01555">
    <property type="entry name" value="phge_rel_HI1409"/>
    <property type="match status" value="1"/>
</dbReference>
<name>A0A0D8L205_MORMO</name>
<evidence type="ECO:0000259" key="1">
    <source>
        <dbReference type="Pfam" id="PF06381"/>
    </source>
</evidence>
<accession>A0A0D8L205</accession>
<dbReference type="Pfam" id="PF06381">
    <property type="entry name" value="Phage_portal_3"/>
    <property type="match status" value="1"/>
</dbReference>
<organism evidence="2 3">
    <name type="scientific">Morganella morganii</name>
    <name type="common">Proteus morganii</name>
    <dbReference type="NCBI Taxonomy" id="582"/>
    <lineage>
        <taxon>Bacteria</taxon>
        <taxon>Pseudomonadati</taxon>
        <taxon>Pseudomonadota</taxon>
        <taxon>Gammaproteobacteria</taxon>
        <taxon>Enterobacterales</taxon>
        <taxon>Morganellaceae</taxon>
        <taxon>Morganella</taxon>
    </lineage>
</organism>
<reference evidence="2 3" key="1">
    <citation type="submission" date="2015-02" db="EMBL/GenBank/DDBJ databases">
        <title>Whole genome shotgun sequencing of cultured foodborne pathogen.</title>
        <authorList>
            <person name="Timme R."/>
            <person name="Allard M.W."/>
            <person name="Strain E."/>
            <person name="Evans P.S."/>
            <person name="Brown E."/>
        </authorList>
    </citation>
    <scope>NUCLEOTIDE SEQUENCE [LARGE SCALE GENOMIC DNA]</scope>
    <source>
        <strain evidence="2 3">GCSL-TSO-24</strain>
    </source>
</reference>
<evidence type="ECO:0000313" key="2">
    <source>
        <dbReference type="EMBL" id="KJF75817.1"/>
    </source>
</evidence>
<proteinExistence type="predicted"/>